<evidence type="ECO:0000256" key="1">
    <source>
        <dbReference type="SAM" id="MobiDB-lite"/>
    </source>
</evidence>
<name>A0A1X4XY52_9BACT</name>
<comment type="caution">
    <text evidence="2">The sequence shown here is derived from an EMBL/GenBank/DDBJ whole genome shotgun (WGS) entry which is preliminary data.</text>
</comment>
<dbReference type="Proteomes" id="UP000194141">
    <property type="component" value="Unassembled WGS sequence"/>
</dbReference>
<protein>
    <submittedName>
        <fullName evidence="2">Uncharacterized protein</fullName>
    </submittedName>
</protein>
<accession>A0A1X4XY52</accession>
<evidence type="ECO:0000313" key="3">
    <source>
        <dbReference type="EMBL" id="OSS42890.1"/>
    </source>
</evidence>
<dbReference type="EMBL" id="MDSU01000002">
    <property type="protein sequence ID" value="OSS42890.1"/>
    <property type="molecule type" value="Genomic_DNA"/>
</dbReference>
<keyword evidence="4" id="KW-1185">Reference proteome</keyword>
<dbReference type="EMBL" id="MDSU01000017">
    <property type="protein sequence ID" value="OSS42476.1"/>
    <property type="molecule type" value="Genomic_DNA"/>
</dbReference>
<proteinExistence type="predicted"/>
<evidence type="ECO:0000313" key="4">
    <source>
        <dbReference type="Proteomes" id="UP000194141"/>
    </source>
</evidence>
<evidence type="ECO:0000313" key="2">
    <source>
        <dbReference type="EMBL" id="OSS42476.1"/>
    </source>
</evidence>
<sequence length="100" mass="11512">MVLAKSLDFLELIGQLYIKDPKLLMNQAMKKYFDNLRVVDENLTKLSDLYYSDEFKEIRESLFEKTNKNENVKEVEEDSVNATEVSGNEEVGIGNASKEN</sequence>
<dbReference type="STRING" id="1562698.DESAMIL20_320"/>
<reference evidence="2 4" key="1">
    <citation type="journal article" date="2017" name="Front. Microbiol.">
        <title>Genome Sequence of Desulfurella amilsii Strain TR1 and Comparative Genomics of Desulfurellaceae Family.</title>
        <authorList>
            <person name="Florentino A.P."/>
            <person name="Stams A.J."/>
            <person name="Sanchez-Andrea I."/>
        </authorList>
    </citation>
    <scope>NUCLEOTIDE SEQUENCE [LARGE SCALE GENOMIC DNA]</scope>
    <source>
        <strain evidence="2 4">TR1</strain>
    </source>
</reference>
<gene>
    <name evidence="3" type="ORF">DESAMIL20_320</name>
    <name evidence="2" type="ORF">DESAMIL20_707</name>
</gene>
<dbReference type="AlphaFoldDB" id="A0A1X4XY52"/>
<organism evidence="2 4">
    <name type="scientific">Desulfurella amilsii</name>
    <dbReference type="NCBI Taxonomy" id="1562698"/>
    <lineage>
        <taxon>Bacteria</taxon>
        <taxon>Pseudomonadati</taxon>
        <taxon>Campylobacterota</taxon>
        <taxon>Desulfurellia</taxon>
        <taxon>Desulfurellales</taxon>
        <taxon>Desulfurellaceae</taxon>
        <taxon>Desulfurella</taxon>
    </lineage>
</organism>
<feature type="region of interest" description="Disordered" evidence="1">
    <location>
        <begin position="70"/>
        <end position="100"/>
    </location>
</feature>